<name>A0A319DDX6_9EURO</name>
<accession>A0A319DDX6</accession>
<feature type="transmembrane region" description="Helical" evidence="2">
    <location>
        <begin position="263"/>
        <end position="284"/>
    </location>
</feature>
<feature type="region of interest" description="Disordered" evidence="1">
    <location>
        <begin position="1"/>
        <end position="25"/>
    </location>
</feature>
<dbReference type="Proteomes" id="UP000247810">
    <property type="component" value="Unassembled WGS sequence"/>
</dbReference>
<feature type="compositionally biased region" description="Basic and acidic residues" evidence="1">
    <location>
        <begin position="11"/>
        <end position="23"/>
    </location>
</feature>
<organism evidence="3 4">
    <name type="scientific">Aspergillus ellipticus CBS 707.79</name>
    <dbReference type="NCBI Taxonomy" id="1448320"/>
    <lineage>
        <taxon>Eukaryota</taxon>
        <taxon>Fungi</taxon>
        <taxon>Dikarya</taxon>
        <taxon>Ascomycota</taxon>
        <taxon>Pezizomycotina</taxon>
        <taxon>Eurotiomycetes</taxon>
        <taxon>Eurotiomycetidae</taxon>
        <taxon>Eurotiales</taxon>
        <taxon>Aspergillaceae</taxon>
        <taxon>Aspergillus</taxon>
        <taxon>Aspergillus subgen. Circumdati</taxon>
    </lineage>
</organism>
<protein>
    <submittedName>
        <fullName evidence="3">Uncharacterized protein</fullName>
    </submittedName>
</protein>
<evidence type="ECO:0000256" key="1">
    <source>
        <dbReference type="SAM" id="MobiDB-lite"/>
    </source>
</evidence>
<feature type="compositionally biased region" description="Basic and acidic residues" evidence="1">
    <location>
        <begin position="165"/>
        <end position="176"/>
    </location>
</feature>
<evidence type="ECO:0000313" key="4">
    <source>
        <dbReference type="Proteomes" id="UP000247810"/>
    </source>
</evidence>
<keyword evidence="2" id="KW-0812">Transmembrane</keyword>
<dbReference type="AlphaFoldDB" id="A0A319DDX6"/>
<sequence>MSDRRPKRLRFSFDEPESQHVEMDPDALPGRISIARSAILAEAAAALTNGAGEGDEDLIQVKLNLGDDAPTPRWVISPAIPGDPDAQGHPLRWDFEPGKTGLQPPESDDFYRASYEHLRQCLGLQEFRWVVGDYVYTKPDLMRALGNIDDPIPSLKSARRPVPVPKDKDGGTRDSGWRSGGATPPQLPQSRIHENFPFEGLPSDPHSPLRPVSRPFDAPRIPGDASNIQAWPSDLLELLEKYSRRRLNTTGNAATEDKGECKWIWFLVIVLVLSMFLCLFLYVFKIIK</sequence>
<evidence type="ECO:0000313" key="3">
    <source>
        <dbReference type="EMBL" id="PYH89243.1"/>
    </source>
</evidence>
<dbReference type="EMBL" id="KZ826040">
    <property type="protein sequence ID" value="PYH89243.1"/>
    <property type="molecule type" value="Genomic_DNA"/>
</dbReference>
<reference evidence="3 4" key="1">
    <citation type="submission" date="2018-02" db="EMBL/GenBank/DDBJ databases">
        <title>The genomes of Aspergillus section Nigri reveals drivers in fungal speciation.</title>
        <authorList>
            <consortium name="DOE Joint Genome Institute"/>
            <person name="Vesth T.C."/>
            <person name="Nybo J."/>
            <person name="Theobald S."/>
            <person name="Brandl J."/>
            <person name="Frisvad J.C."/>
            <person name="Nielsen K.F."/>
            <person name="Lyhne E.K."/>
            <person name="Kogle M.E."/>
            <person name="Kuo A."/>
            <person name="Riley R."/>
            <person name="Clum A."/>
            <person name="Nolan M."/>
            <person name="Lipzen A."/>
            <person name="Salamov A."/>
            <person name="Henrissat B."/>
            <person name="Wiebenga A."/>
            <person name="De vries R.P."/>
            <person name="Grigoriev I.V."/>
            <person name="Mortensen U.H."/>
            <person name="Andersen M.R."/>
            <person name="Baker S.E."/>
        </authorList>
    </citation>
    <scope>NUCLEOTIDE SEQUENCE [LARGE SCALE GENOMIC DNA]</scope>
    <source>
        <strain evidence="3 4">CBS 707.79</strain>
    </source>
</reference>
<gene>
    <name evidence="3" type="ORF">BO71DRAFT_488109</name>
</gene>
<keyword evidence="2" id="KW-1133">Transmembrane helix</keyword>
<proteinExistence type="predicted"/>
<evidence type="ECO:0000256" key="2">
    <source>
        <dbReference type="SAM" id="Phobius"/>
    </source>
</evidence>
<feature type="region of interest" description="Disordered" evidence="1">
    <location>
        <begin position="148"/>
        <end position="195"/>
    </location>
</feature>
<dbReference type="OrthoDB" id="4506111at2759"/>
<keyword evidence="4" id="KW-1185">Reference proteome</keyword>
<keyword evidence="2" id="KW-0472">Membrane</keyword>
<dbReference type="VEuPathDB" id="FungiDB:BO71DRAFT_488109"/>
<feature type="compositionally biased region" description="Basic residues" evidence="1">
    <location>
        <begin position="1"/>
        <end position="10"/>
    </location>
</feature>